<dbReference type="Gene3D" id="2.30.30.220">
    <property type="entry name" value="SspB-like"/>
    <property type="match status" value="1"/>
</dbReference>
<dbReference type="GO" id="GO:0005840">
    <property type="term" value="C:ribosome"/>
    <property type="evidence" value="ECO:0007669"/>
    <property type="project" value="TreeGrafter"/>
</dbReference>
<dbReference type="EMBL" id="AAIURM010000065">
    <property type="protein sequence ID" value="ECI2867433.1"/>
    <property type="molecule type" value="Genomic_DNA"/>
</dbReference>
<gene>
    <name evidence="2" type="ORF">CQE41_25490</name>
</gene>
<dbReference type="Proteomes" id="UP000839636">
    <property type="component" value="Unassembled WGS sequence"/>
</dbReference>
<dbReference type="PANTHER" id="PTHR37486:SF1">
    <property type="entry name" value="STRINGENT STARVATION PROTEIN B"/>
    <property type="match status" value="1"/>
</dbReference>
<dbReference type="Pfam" id="PF04386">
    <property type="entry name" value="SspB"/>
    <property type="match status" value="1"/>
</dbReference>
<evidence type="ECO:0000256" key="1">
    <source>
        <dbReference type="SAM" id="MobiDB-lite"/>
    </source>
</evidence>
<protein>
    <submittedName>
        <fullName evidence="2">Stringent starvation protein B</fullName>
    </submittedName>
</protein>
<name>A0A5Y3M596_SALET</name>
<dbReference type="SUPFAM" id="SSF101738">
    <property type="entry name" value="SspB-like"/>
    <property type="match status" value="1"/>
</dbReference>
<dbReference type="AlphaFoldDB" id="A0A5Y3M596"/>
<sequence length="121" mass="13047">FARDGQIVLNIAPRAVGNLELGDDAVRFNARFGGVPRNVYVPISAVMAIYSRENGAGTMFEPEPAYENEMPLMSVEDEEASSEPSMTVIDGNLPDPSAESDDDGDEPTPPPRGRPSLRVVK</sequence>
<feature type="region of interest" description="Disordered" evidence="1">
    <location>
        <begin position="74"/>
        <end position="121"/>
    </location>
</feature>
<dbReference type="InterPro" id="IPR036760">
    <property type="entry name" value="SspB-like_sf"/>
</dbReference>
<organism evidence="2">
    <name type="scientific">Salmonella enterica I</name>
    <dbReference type="NCBI Taxonomy" id="59201"/>
    <lineage>
        <taxon>Bacteria</taxon>
        <taxon>Pseudomonadati</taxon>
        <taxon>Pseudomonadota</taxon>
        <taxon>Gammaproteobacteria</taxon>
        <taxon>Enterobacterales</taxon>
        <taxon>Enterobacteriaceae</taxon>
        <taxon>Salmonella</taxon>
    </lineage>
</organism>
<dbReference type="GO" id="GO:0005829">
    <property type="term" value="C:cytosol"/>
    <property type="evidence" value="ECO:0007669"/>
    <property type="project" value="TreeGrafter"/>
</dbReference>
<dbReference type="InterPro" id="IPR007481">
    <property type="entry name" value="SspB"/>
</dbReference>
<dbReference type="GO" id="GO:0045732">
    <property type="term" value="P:positive regulation of protein catabolic process"/>
    <property type="evidence" value="ECO:0007669"/>
    <property type="project" value="TreeGrafter"/>
</dbReference>
<comment type="caution">
    <text evidence="2">The sequence shown here is derived from an EMBL/GenBank/DDBJ whole genome shotgun (WGS) entry which is preliminary data.</text>
</comment>
<feature type="non-terminal residue" evidence="2">
    <location>
        <position position="1"/>
    </location>
</feature>
<accession>A0A5Y3M596</accession>
<evidence type="ECO:0000313" key="2">
    <source>
        <dbReference type="EMBL" id="ECI2867433.1"/>
    </source>
</evidence>
<proteinExistence type="predicted"/>
<dbReference type="PANTHER" id="PTHR37486">
    <property type="entry name" value="STRINGENT STARVATION PROTEIN B"/>
    <property type="match status" value="1"/>
</dbReference>
<reference evidence="2" key="1">
    <citation type="submission" date="2018-08" db="EMBL/GenBank/DDBJ databases">
        <authorList>
            <person name="Ashton P.M."/>
            <person name="Dallman T."/>
            <person name="Nair S."/>
            <person name="De Pinna E."/>
            <person name="Peters T."/>
            <person name="Grant K."/>
        </authorList>
    </citation>
    <scope>NUCLEOTIDE SEQUENCE [LARGE SCALE GENOMIC DNA]</scope>
    <source>
        <strain evidence="2">193386</strain>
    </source>
</reference>